<dbReference type="Pfam" id="PF01055">
    <property type="entry name" value="Glyco_hydro_31_2nd"/>
    <property type="match status" value="1"/>
</dbReference>
<dbReference type="SUPFAM" id="SSF51445">
    <property type="entry name" value="(Trans)glycosidases"/>
    <property type="match status" value="1"/>
</dbReference>
<evidence type="ECO:0000256" key="2">
    <source>
        <dbReference type="RuleBase" id="RU361185"/>
    </source>
</evidence>
<evidence type="ECO:0000259" key="3">
    <source>
        <dbReference type="Pfam" id="PF01055"/>
    </source>
</evidence>
<dbReference type="GO" id="GO:0004553">
    <property type="term" value="F:hydrolase activity, hydrolyzing O-glycosyl compounds"/>
    <property type="evidence" value="ECO:0007669"/>
    <property type="project" value="InterPro"/>
</dbReference>
<organism evidence="4 5">
    <name type="scientific">Olea europaea subsp. europaea</name>
    <dbReference type="NCBI Taxonomy" id="158383"/>
    <lineage>
        <taxon>Eukaryota</taxon>
        <taxon>Viridiplantae</taxon>
        <taxon>Streptophyta</taxon>
        <taxon>Embryophyta</taxon>
        <taxon>Tracheophyta</taxon>
        <taxon>Spermatophyta</taxon>
        <taxon>Magnoliopsida</taxon>
        <taxon>eudicotyledons</taxon>
        <taxon>Gunneridae</taxon>
        <taxon>Pentapetalae</taxon>
        <taxon>asterids</taxon>
        <taxon>lamiids</taxon>
        <taxon>Lamiales</taxon>
        <taxon>Oleaceae</taxon>
        <taxon>Oleeae</taxon>
        <taxon>Olea</taxon>
    </lineage>
</organism>
<dbReference type="PANTHER" id="PTHR22762">
    <property type="entry name" value="ALPHA-GLUCOSIDASE"/>
    <property type="match status" value="1"/>
</dbReference>
<accession>A0A8S0S723</accession>
<dbReference type="OrthoDB" id="1334205at2759"/>
<dbReference type="Gramene" id="OE9A109022T1">
    <property type="protein sequence ID" value="OE9A109022C1"/>
    <property type="gene ID" value="OE9A109022"/>
</dbReference>
<reference evidence="4 5" key="1">
    <citation type="submission" date="2019-12" db="EMBL/GenBank/DDBJ databases">
        <authorList>
            <person name="Alioto T."/>
            <person name="Alioto T."/>
            <person name="Gomez Garrido J."/>
        </authorList>
    </citation>
    <scope>NUCLEOTIDE SEQUENCE [LARGE SCALE GENOMIC DNA]</scope>
</reference>
<dbReference type="InterPro" id="IPR017853">
    <property type="entry name" value="GH"/>
</dbReference>
<comment type="similarity">
    <text evidence="1 2">Belongs to the glycosyl hydrolase 31 family.</text>
</comment>
<keyword evidence="2" id="KW-0378">Hydrolase</keyword>
<protein>
    <submittedName>
        <fullName evidence="4">Alpha-glucosidase 2</fullName>
    </submittedName>
</protein>
<proteinExistence type="inferred from homology"/>
<keyword evidence="5" id="KW-1185">Reference proteome</keyword>
<gene>
    <name evidence="4" type="ORF">OLEA9_A109022</name>
</gene>
<sequence>MLDPGIKNEDGYFVYDNGEVWPRPCVFPDFTKSEACSWWASLVKDFVINGADGSWNDMNEPAVTKTEVKTMLESKIHRGDPQHGGKQNHSHYHNVLLGPEIFYKHFNFTHEIDMPSVIYALERLFLILYQAIYKSQASFFFVVAKMKKEILFSRSWPSEYHLSGSRSSIGIAMYDFVYRGFESFSFCAFTSWGKIYSL</sequence>
<evidence type="ECO:0000313" key="4">
    <source>
        <dbReference type="EMBL" id="CAA2988431.1"/>
    </source>
</evidence>
<dbReference type="InterPro" id="IPR000322">
    <property type="entry name" value="Glyco_hydro_31_TIM"/>
</dbReference>
<comment type="caution">
    <text evidence="4">The sequence shown here is derived from an EMBL/GenBank/DDBJ whole genome shotgun (WGS) entry which is preliminary data.</text>
</comment>
<keyword evidence="2" id="KW-0326">Glycosidase</keyword>
<dbReference type="Proteomes" id="UP000594638">
    <property type="component" value="Unassembled WGS sequence"/>
</dbReference>
<dbReference type="GO" id="GO:0005975">
    <property type="term" value="P:carbohydrate metabolic process"/>
    <property type="evidence" value="ECO:0007669"/>
    <property type="project" value="InterPro"/>
</dbReference>
<dbReference type="EMBL" id="CACTIH010003993">
    <property type="protein sequence ID" value="CAA2988431.1"/>
    <property type="molecule type" value="Genomic_DNA"/>
</dbReference>
<evidence type="ECO:0000313" key="5">
    <source>
        <dbReference type="Proteomes" id="UP000594638"/>
    </source>
</evidence>
<dbReference type="AlphaFoldDB" id="A0A8S0S723"/>
<feature type="domain" description="Glycoside hydrolase family 31 TIM barrel" evidence="3">
    <location>
        <begin position="9"/>
        <end position="124"/>
    </location>
</feature>
<name>A0A8S0S723_OLEEU</name>
<evidence type="ECO:0000256" key="1">
    <source>
        <dbReference type="ARBA" id="ARBA00007806"/>
    </source>
</evidence>
<dbReference type="Gene3D" id="3.20.20.80">
    <property type="entry name" value="Glycosidases"/>
    <property type="match status" value="1"/>
</dbReference>
<dbReference type="PANTHER" id="PTHR22762:SF120">
    <property type="entry name" value="HETEROGLYCAN GLUCOSIDASE 1"/>
    <property type="match status" value="1"/>
</dbReference>